<organism evidence="3 4">
    <name type="scientific">Ectocarpus siliculosus</name>
    <name type="common">Brown alga</name>
    <name type="synonym">Conferva siliculosa</name>
    <dbReference type="NCBI Taxonomy" id="2880"/>
    <lineage>
        <taxon>Eukaryota</taxon>
        <taxon>Sar</taxon>
        <taxon>Stramenopiles</taxon>
        <taxon>Ochrophyta</taxon>
        <taxon>PX clade</taxon>
        <taxon>Phaeophyceae</taxon>
        <taxon>Ectocarpales</taxon>
        <taxon>Ectocarpaceae</taxon>
        <taxon>Ectocarpus</taxon>
    </lineage>
</organism>
<accession>D8LGM9</accession>
<name>D8LGM9_ECTSI</name>
<dbReference type="PANTHER" id="PTHR24106">
    <property type="entry name" value="NACHT, LRR AND CARD DOMAINS-CONTAINING"/>
    <property type="match status" value="1"/>
</dbReference>
<dbReference type="Pfam" id="PF13516">
    <property type="entry name" value="LRR_6"/>
    <property type="match status" value="6"/>
</dbReference>
<keyword evidence="4" id="KW-1185">Reference proteome</keyword>
<dbReference type="EMBL" id="FN649729">
    <property type="protein sequence ID" value="CBN75771.1"/>
    <property type="molecule type" value="Genomic_DNA"/>
</dbReference>
<evidence type="ECO:0000256" key="2">
    <source>
        <dbReference type="ARBA" id="ARBA00022737"/>
    </source>
</evidence>
<evidence type="ECO:0000313" key="4">
    <source>
        <dbReference type="Proteomes" id="UP000002630"/>
    </source>
</evidence>
<dbReference type="SMART" id="SM00368">
    <property type="entry name" value="LRR_RI"/>
    <property type="match status" value="8"/>
</dbReference>
<dbReference type="OMA" id="IKNCGMK"/>
<dbReference type="AlphaFoldDB" id="D8LGM9"/>
<dbReference type="Proteomes" id="UP000002630">
    <property type="component" value="Linkage Group LG04"/>
</dbReference>
<reference evidence="3 4" key="1">
    <citation type="journal article" date="2010" name="Nature">
        <title>The Ectocarpus genome and the independent evolution of multicellularity in brown algae.</title>
        <authorList>
            <person name="Cock J.M."/>
            <person name="Sterck L."/>
            <person name="Rouze P."/>
            <person name="Scornet D."/>
            <person name="Allen A.E."/>
            <person name="Amoutzias G."/>
            <person name="Anthouard V."/>
            <person name="Artiguenave F."/>
            <person name="Aury J.M."/>
            <person name="Badger J.H."/>
            <person name="Beszteri B."/>
            <person name="Billiau K."/>
            <person name="Bonnet E."/>
            <person name="Bothwell J.H."/>
            <person name="Bowler C."/>
            <person name="Boyen C."/>
            <person name="Brownlee C."/>
            <person name="Carrano C.J."/>
            <person name="Charrier B."/>
            <person name="Cho G.Y."/>
            <person name="Coelho S.M."/>
            <person name="Collen J."/>
            <person name="Corre E."/>
            <person name="Da Silva C."/>
            <person name="Delage L."/>
            <person name="Delaroque N."/>
            <person name="Dittami S.M."/>
            <person name="Doulbeau S."/>
            <person name="Elias M."/>
            <person name="Farnham G."/>
            <person name="Gachon C.M."/>
            <person name="Gschloessl B."/>
            <person name="Heesch S."/>
            <person name="Jabbari K."/>
            <person name="Jubin C."/>
            <person name="Kawai H."/>
            <person name="Kimura K."/>
            <person name="Kloareg B."/>
            <person name="Kupper F.C."/>
            <person name="Lang D."/>
            <person name="Le Bail A."/>
            <person name="Leblanc C."/>
            <person name="Lerouge P."/>
            <person name="Lohr M."/>
            <person name="Lopez P.J."/>
            <person name="Martens C."/>
            <person name="Maumus F."/>
            <person name="Michel G."/>
            <person name="Miranda-Saavedra D."/>
            <person name="Morales J."/>
            <person name="Moreau H."/>
            <person name="Motomura T."/>
            <person name="Nagasato C."/>
            <person name="Napoli C.A."/>
            <person name="Nelson D.R."/>
            <person name="Nyvall-Collen P."/>
            <person name="Peters A.F."/>
            <person name="Pommier C."/>
            <person name="Potin P."/>
            <person name="Poulain J."/>
            <person name="Quesneville H."/>
            <person name="Read B."/>
            <person name="Rensing S.A."/>
            <person name="Ritter A."/>
            <person name="Rousvoal S."/>
            <person name="Samanta M."/>
            <person name="Samson G."/>
            <person name="Schroeder D.C."/>
            <person name="Segurens B."/>
            <person name="Strittmatter M."/>
            <person name="Tonon T."/>
            <person name="Tregear J.W."/>
            <person name="Valentin K."/>
            <person name="von Dassow P."/>
            <person name="Yamagishi T."/>
            <person name="Van de Peer Y."/>
            <person name="Wincker P."/>
        </authorList>
    </citation>
    <scope>NUCLEOTIDE SEQUENCE [LARGE SCALE GENOMIC DNA]</scope>
    <source>
        <strain evidence="4">Ec32 / CCAP1310/4</strain>
    </source>
</reference>
<dbReference type="InParanoid" id="D8LGM9"/>
<dbReference type="InterPro" id="IPR051261">
    <property type="entry name" value="NLR"/>
</dbReference>
<dbReference type="SUPFAM" id="SSF52047">
    <property type="entry name" value="RNI-like"/>
    <property type="match status" value="1"/>
</dbReference>
<dbReference type="OrthoDB" id="106882at2759"/>
<protein>
    <submittedName>
        <fullName evidence="3">Hypothetical leucine rich repeat protein</fullName>
    </submittedName>
</protein>
<gene>
    <name evidence="3" type="ORF">Esi_0174_0040</name>
</gene>
<keyword evidence="1" id="KW-0433">Leucine-rich repeat</keyword>
<dbReference type="Gene3D" id="3.80.10.10">
    <property type="entry name" value="Ribonuclease Inhibitor"/>
    <property type="match status" value="2"/>
</dbReference>
<dbReference type="EMBL" id="FN648244">
    <property type="protein sequence ID" value="CBN75771.1"/>
    <property type="molecule type" value="Genomic_DNA"/>
</dbReference>
<dbReference type="InterPro" id="IPR032675">
    <property type="entry name" value="LRR_dom_sf"/>
</dbReference>
<sequence>MFEAALKSVTMRSMAVAQLWETVSRAVAVGEVQLDTIRLEGLQVTDEDVEKIVGAVISSGLAIRNISVASNDIGDAGVGSLARLLDDEPPSYSSVLSSLDLRGNSIGSKGCQLLTERLRQNATLTSLDLSSNPLKSEGASYISKMLLDNFTIERLVISNTDMTEAGFTAVLAVLREGNNTVRELSIGSQLLRSREEVAACHVSRTLETPPYMLRLLDLSGCGIGDEGAYVLRGALTGHPTMRTLDLSRNRIGITGGQALASLLVGDSSLSSLFLRANMIGDEGARAFKIVLLHSQTLTTLDLRSNDIHDPGLDALAEGMECNASVERLFVWGNHFGQASLKRFGGLGGGRFALVGVFLDVQPFVVDGVYHAAEKFE</sequence>
<proteinExistence type="predicted"/>
<dbReference type="STRING" id="2880.D8LGM9"/>
<dbReference type="eggNOG" id="KOG4308">
    <property type="taxonomic scope" value="Eukaryota"/>
</dbReference>
<keyword evidence="2" id="KW-0677">Repeat</keyword>
<evidence type="ECO:0000256" key="1">
    <source>
        <dbReference type="ARBA" id="ARBA00022614"/>
    </source>
</evidence>
<dbReference type="InterPro" id="IPR001611">
    <property type="entry name" value="Leu-rich_rpt"/>
</dbReference>
<evidence type="ECO:0000313" key="3">
    <source>
        <dbReference type="EMBL" id="CBN75771.1"/>
    </source>
</evidence>